<keyword evidence="1" id="KW-0812">Transmembrane</keyword>
<feature type="transmembrane region" description="Helical" evidence="1">
    <location>
        <begin position="107"/>
        <end position="128"/>
    </location>
</feature>
<keyword evidence="1" id="KW-0472">Membrane</keyword>
<dbReference type="RefSeq" id="WP_099476730.1">
    <property type="nucleotide sequence ID" value="NZ_CP016809.1"/>
</dbReference>
<feature type="transmembrane region" description="Helical" evidence="1">
    <location>
        <begin position="198"/>
        <end position="216"/>
    </location>
</feature>
<feature type="transmembrane region" description="Helical" evidence="1">
    <location>
        <begin position="258"/>
        <end position="280"/>
    </location>
</feature>
<dbReference type="GeneID" id="48307261"/>
<feature type="transmembrane region" description="Helical" evidence="1">
    <location>
        <begin position="466"/>
        <end position="482"/>
    </location>
</feature>
<feature type="transmembrane region" description="Helical" evidence="1">
    <location>
        <begin position="74"/>
        <end position="95"/>
    </location>
</feature>
<feature type="transmembrane region" description="Helical" evidence="1">
    <location>
        <begin position="140"/>
        <end position="158"/>
    </location>
</feature>
<feature type="transmembrane region" description="Helical" evidence="1">
    <location>
        <begin position="442"/>
        <end position="460"/>
    </location>
</feature>
<reference evidence="2" key="1">
    <citation type="submission" date="2016-08" db="EMBL/GenBank/DDBJ databases">
        <title>Complete Genome Seqeunce of Paenibacillus sp. nov. IHBB 9852 from high altitute lake of Indian trans-Himalayas.</title>
        <authorList>
            <person name="Kiran S."/>
            <person name="Swarnkar M.K."/>
            <person name="Rana A."/>
            <person name="Tewari R."/>
            <person name="Gulati A."/>
        </authorList>
    </citation>
    <scope>NUCLEOTIDE SEQUENCE [LARGE SCALE GENOMIC DNA]</scope>
    <source>
        <strain evidence="2">IHBB 9852</strain>
    </source>
</reference>
<protein>
    <recommendedName>
        <fullName evidence="3">O-antigen polymerase</fullName>
    </recommendedName>
</protein>
<sequence length="494" mass="55820">MTQPAVYTDSLNSVVKRDSGFIKLYLIFPFALQTILIMSLSNFMNPTIGLFMNVICTIAVVATYVFILERTMLMFIHLFVLIVTQNLTIGIGMTFTNIEIGSDSLKFLLINKEIFAIVFLLCMLIRYINKIRLYKYELTIPLVFGVSFLSFIISDASFDAKAYYLRTLFIIFVAYAIGRILFFSFYNKKIELNRVLSFVSYTGLLVAIIGFGMMMLPKYTYIWQDWFNLGVITETKTGKYSPYPNWSTPLGSLIFPRMFSIIFDPICLGYILATSLLCYIIKGNRMPFVTPILATALLFTLVKGAIAIVIISLLWTLFLRNKKIPPLPIVLTFIAATIAVFYILPYTGFKSSHDVHFNGFIEPILNLPQNLIGEGLGNGGNYYSMKVGIPAWELSYMGTESVIGVLVYQLGLPGLIPYVSFFMLLTSNLMKHSYVLKCKERILYTLLSGIVLSIFLAGMLQESALGINYTGILMAIIGFYVSKMSQNKQYNHTP</sequence>
<evidence type="ECO:0000313" key="2">
    <source>
        <dbReference type="EMBL" id="ANY71703.1"/>
    </source>
</evidence>
<feature type="transmembrane region" description="Helical" evidence="1">
    <location>
        <begin position="47"/>
        <end position="67"/>
    </location>
</feature>
<proteinExistence type="predicted"/>
<dbReference type="AlphaFoldDB" id="A0A1B2DVH2"/>
<evidence type="ECO:0000256" key="1">
    <source>
        <dbReference type="SAM" id="Phobius"/>
    </source>
</evidence>
<accession>A0A1B2DVH2</accession>
<organism evidence="2">
    <name type="scientific">Paenibacillus ihbetae</name>
    <dbReference type="NCBI Taxonomy" id="1870820"/>
    <lineage>
        <taxon>Bacteria</taxon>
        <taxon>Bacillati</taxon>
        <taxon>Bacillota</taxon>
        <taxon>Bacilli</taxon>
        <taxon>Bacillales</taxon>
        <taxon>Paenibacillaceae</taxon>
        <taxon>Paenibacillus</taxon>
    </lineage>
</organism>
<feature type="transmembrane region" description="Helical" evidence="1">
    <location>
        <begin position="164"/>
        <end position="186"/>
    </location>
</feature>
<dbReference type="KEGG" id="pib:BBD41_03400"/>
<keyword evidence="1" id="KW-1133">Transmembrane helix</keyword>
<name>A0A1B2DVH2_9BACL</name>
<feature type="transmembrane region" description="Helical" evidence="1">
    <location>
        <begin position="292"/>
        <end position="318"/>
    </location>
</feature>
<feature type="transmembrane region" description="Helical" evidence="1">
    <location>
        <begin position="21"/>
        <end position="41"/>
    </location>
</feature>
<evidence type="ECO:0008006" key="3">
    <source>
        <dbReference type="Google" id="ProtNLM"/>
    </source>
</evidence>
<gene>
    <name evidence="2" type="ORF">BBD41_03400</name>
</gene>
<feature type="transmembrane region" description="Helical" evidence="1">
    <location>
        <begin position="414"/>
        <end position="430"/>
    </location>
</feature>
<feature type="transmembrane region" description="Helical" evidence="1">
    <location>
        <begin position="324"/>
        <end position="344"/>
    </location>
</feature>
<dbReference type="EMBL" id="CP016809">
    <property type="protein sequence ID" value="ANY71703.1"/>
    <property type="molecule type" value="Genomic_DNA"/>
</dbReference>